<evidence type="ECO:0000313" key="6">
    <source>
        <dbReference type="Proteomes" id="UP000886817"/>
    </source>
</evidence>
<evidence type="ECO:0000256" key="1">
    <source>
        <dbReference type="ARBA" id="ARBA00023015"/>
    </source>
</evidence>
<proteinExistence type="predicted"/>
<dbReference type="SUPFAM" id="SSF46785">
    <property type="entry name" value="Winged helix' DNA-binding domain"/>
    <property type="match status" value="1"/>
</dbReference>
<name>A0A9D1WGJ2_9FIRM</name>
<feature type="domain" description="HTH gntR-type" evidence="4">
    <location>
        <begin position="4"/>
        <end position="71"/>
    </location>
</feature>
<dbReference type="Gene3D" id="1.20.120.530">
    <property type="entry name" value="GntR ligand-binding domain-like"/>
    <property type="match status" value="1"/>
</dbReference>
<dbReference type="SUPFAM" id="SSF48008">
    <property type="entry name" value="GntR ligand-binding domain-like"/>
    <property type="match status" value="1"/>
</dbReference>
<dbReference type="Proteomes" id="UP000886817">
    <property type="component" value="Unassembled WGS sequence"/>
</dbReference>
<dbReference type="Gene3D" id="1.10.10.10">
    <property type="entry name" value="Winged helix-like DNA-binding domain superfamily/Winged helix DNA-binding domain"/>
    <property type="match status" value="1"/>
</dbReference>
<evidence type="ECO:0000256" key="3">
    <source>
        <dbReference type="ARBA" id="ARBA00023163"/>
    </source>
</evidence>
<accession>A0A9D1WGJ2</accession>
<dbReference type="InterPro" id="IPR036390">
    <property type="entry name" value="WH_DNA-bd_sf"/>
</dbReference>
<evidence type="ECO:0000313" key="5">
    <source>
        <dbReference type="EMBL" id="HIX58498.1"/>
    </source>
</evidence>
<dbReference type="CDD" id="cd07377">
    <property type="entry name" value="WHTH_GntR"/>
    <property type="match status" value="1"/>
</dbReference>
<dbReference type="SMART" id="SM00345">
    <property type="entry name" value="HTH_GNTR"/>
    <property type="match status" value="1"/>
</dbReference>
<dbReference type="GO" id="GO:0003700">
    <property type="term" value="F:DNA-binding transcription factor activity"/>
    <property type="evidence" value="ECO:0007669"/>
    <property type="project" value="InterPro"/>
</dbReference>
<dbReference type="GO" id="GO:0003677">
    <property type="term" value="F:DNA binding"/>
    <property type="evidence" value="ECO:0007669"/>
    <property type="project" value="UniProtKB-KW"/>
</dbReference>
<dbReference type="InterPro" id="IPR000524">
    <property type="entry name" value="Tscrpt_reg_HTH_GntR"/>
</dbReference>
<evidence type="ECO:0000259" key="4">
    <source>
        <dbReference type="PROSITE" id="PS50949"/>
    </source>
</evidence>
<gene>
    <name evidence="5" type="ORF">IAA45_02105</name>
</gene>
<protein>
    <submittedName>
        <fullName evidence="5">GntR family transcriptional regulator</fullName>
    </submittedName>
</protein>
<dbReference type="AlphaFoldDB" id="A0A9D1WGJ2"/>
<dbReference type="InterPro" id="IPR036388">
    <property type="entry name" value="WH-like_DNA-bd_sf"/>
</dbReference>
<dbReference type="EMBL" id="DXEX01000053">
    <property type="protein sequence ID" value="HIX58498.1"/>
    <property type="molecule type" value="Genomic_DNA"/>
</dbReference>
<dbReference type="InterPro" id="IPR011711">
    <property type="entry name" value="GntR_C"/>
</dbReference>
<dbReference type="PANTHER" id="PTHR43537:SF49">
    <property type="entry name" value="TRANSCRIPTIONAL REGULATORY PROTEIN"/>
    <property type="match status" value="1"/>
</dbReference>
<organism evidence="5 6">
    <name type="scientific">Candidatus Blautia gallistercoris</name>
    <dbReference type="NCBI Taxonomy" id="2838490"/>
    <lineage>
        <taxon>Bacteria</taxon>
        <taxon>Bacillati</taxon>
        <taxon>Bacillota</taxon>
        <taxon>Clostridia</taxon>
        <taxon>Lachnospirales</taxon>
        <taxon>Lachnospiraceae</taxon>
        <taxon>Blautia</taxon>
    </lineage>
</organism>
<dbReference type="PANTHER" id="PTHR43537">
    <property type="entry name" value="TRANSCRIPTIONAL REGULATOR, GNTR FAMILY"/>
    <property type="match status" value="1"/>
</dbReference>
<dbReference type="PROSITE" id="PS50949">
    <property type="entry name" value="HTH_GNTR"/>
    <property type="match status" value="1"/>
</dbReference>
<dbReference type="SMART" id="SM00895">
    <property type="entry name" value="FCD"/>
    <property type="match status" value="1"/>
</dbReference>
<reference evidence="5" key="1">
    <citation type="journal article" date="2021" name="PeerJ">
        <title>Extensive microbial diversity within the chicken gut microbiome revealed by metagenomics and culture.</title>
        <authorList>
            <person name="Gilroy R."/>
            <person name="Ravi A."/>
            <person name="Getino M."/>
            <person name="Pursley I."/>
            <person name="Horton D.L."/>
            <person name="Alikhan N.F."/>
            <person name="Baker D."/>
            <person name="Gharbi K."/>
            <person name="Hall N."/>
            <person name="Watson M."/>
            <person name="Adriaenssens E.M."/>
            <person name="Foster-Nyarko E."/>
            <person name="Jarju S."/>
            <person name="Secka A."/>
            <person name="Antonio M."/>
            <person name="Oren A."/>
            <person name="Chaudhuri R.R."/>
            <person name="La Ragione R."/>
            <person name="Hildebrand F."/>
            <person name="Pallen M.J."/>
        </authorList>
    </citation>
    <scope>NUCLEOTIDE SEQUENCE</scope>
    <source>
        <strain evidence="5">ChiSjej1B19-8411</strain>
    </source>
</reference>
<reference evidence="5" key="2">
    <citation type="submission" date="2021-04" db="EMBL/GenBank/DDBJ databases">
        <authorList>
            <person name="Gilroy R."/>
        </authorList>
    </citation>
    <scope>NUCLEOTIDE SEQUENCE</scope>
    <source>
        <strain evidence="5">ChiSjej1B19-8411</strain>
    </source>
</reference>
<comment type="caution">
    <text evidence="5">The sequence shown here is derived from an EMBL/GenBank/DDBJ whole genome shotgun (WGS) entry which is preliminary data.</text>
</comment>
<sequence length="207" mass="24048">MKAKNLKEQVYQAILESIYASEYLPDQILTESELIQRFGYSKSPIREALSALCHEGILRNIPRCGYQIVALTSEDIQNIQQYRLILESGMIQAGFSHMTEDYFRKLEHLATLCSQHTDNIISHWIYNRDFHVALISAAGNTYACEQLSNSMMLLYRAYAQIHWRKTHEPFSLSDMKYHARIIEALRKKDLDSAIAYLKKDFQDFGSK</sequence>
<keyword evidence="1" id="KW-0805">Transcription regulation</keyword>
<dbReference type="Pfam" id="PF07729">
    <property type="entry name" value="FCD"/>
    <property type="match status" value="1"/>
</dbReference>
<keyword evidence="3" id="KW-0804">Transcription</keyword>
<evidence type="ECO:0000256" key="2">
    <source>
        <dbReference type="ARBA" id="ARBA00023125"/>
    </source>
</evidence>
<keyword evidence="2" id="KW-0238">DNA-binding</keyword>
<dbReference type="InterPro" id="IPR008920">
    <property type="entry name" value="TF_FadR/GntR_C"/>
</dbReference>
<dbReference type="Pfam" id="PF00392">
    <property type="entry name" value="GntR"/>
    <property type="match status" value="1"/>
</dbReference>